<dbReference type="Proteomes" id="UP000469011">
    <property type="component" value="Unassembled WGS sequence"/>
</dbReference>
<name>A0A6N9T6S1_9HYPH</name>
<sequence length="108" mass="11710">MDVLETFPLLAAAIASISQANTCSKLRISAPPVSVSGPLSAVAVSTEGSSRSMRDRSAPRFAIEAGGWSELKLYAREIMEPCFASRRLRKAAEERLAGIALSTDWRIW</sequence>
<dbReference type="AlphaFoldDB" id="A0A6N9T6S1"/>
<accession>A0A6N9T6S1</accession>
<dbReference type="RefSeq" id="WP_163462865.1">
    <property type="nucleotide sequence ID" value="NZ_JAAAMG010000006.1"/>
</dbReference>
<organism evidence="1 2">
    <name type="scientific">Jiella pacifica</name>
    <dbReference type="NCBI Taxonomy" id="2696469"/>
    <lineage>
        <taxon>Bacteria</taxon>
        <taxon>Pseudomonadati</taxon>
        <taxon>Pseudomonadota</taxon>
        <taxon>Alphaproteobacteria</taxon>
        <taxon>Hyphomicrobiales</taxon>
        <taxon>Aurantimonadaceae</taxon>
        <taxon>Jiella</taxon>
    </lineage>
</organism>
<dbReference type="EMBL" id="JAAAMG010000006">
    <property type="protein sequence ID" value="NDW04608.1"/>
    <property type="molecule type" value="Genomic_DNA"/>
</dbReference>
<protein>
    <submittedName>
        <fullName evidence="1">Uncharacterized protein</fullName>
    </submittedName>
</protein>
<keyword evidence="2" id="KW-1185">Reference proteome</keyword>
<evidence type="ECO:0000313" key="2">
    <source>
        <dbReference type="Proteomes" id="UP000469011"/>
    </source>
</evidence>
<proteinExistence type="predicted"/>
<gene>
    <name evidence="1" type="ORF">GTK09_09225</name>
</gene>
<evidence type="ECO:0000313" key="1">
    <source>
        <dbReference type="EMBL" id="NDW04608.1"/>
    </source>
</evidence>
<reference evidence="1 2" key="1">
    <citation type="submission" date="2020-01" db="EMBL/GenBank/DDBJ databases">
        <title>Jiella pacifica sp. nov.</title>
        <authorList>
            <person name="Xue Z."/>
            <person name="Zhu S."/>
            <person name="Chen J."/>
            <person name="Yang J."/>
        </authorList>
    </citation>
    <scope>NUCLEOTIDE SEQUENCE [LARGE SCALE GENOMIC DNA]</scope>
    <source>
        <strain evidence="1 2">40Bstr34</strain>
    </source>
</reference>
<comment type="caution">
    <text evidence="1">The sequence shown here is derived from an EMBL/GenBank/DDBJ whole genome shotgun (WGS) entry which is preliminary data.</text>
</comment>